<accession>A0ABV9PVZ1</accession>
<evidence type="ECO:0000313" key="1">
    <source>
        <dbReference type="EMBL" id="MFC4755958.1"/>
    </source>
</evidence>
<dbReference type="PIRSF" id="PIRSF006910">
    <property type="entry name" value="NA_bind_Rv2694c_prd"/>
    <property type="match status" value="1"/>
</dbReference>
<dbReference type="Proteomes" id="UP001595836">
    <property type="component" value="Unassembled WGS sequence"/>
</dbReference>
<dbReference type="InterPro" id="IPR016499">
    <property type="entry name" value="NucleicA-bd_Rv2694c_prd"/>
</dbReference>
<dbReference type="EMBL" id="JBHSHP010000055">
    <property type="protein sequence ID" value="MFC4755958.1"/>
    <property type="molecule type" value="Genomic_DNA"/>
</dbReference>
<protein>
    <recommendedName>
        <fullName evidence="3">DNA-binding protein</fullName>
    </recommendedName>
</protein>
<name>A0ABV9PVZ1_9ACTN</name>
<organism evidence="1 2">
    <name type="scientific">Dietzia aurantiaca</name>
    <dbReference type="NCBI Taxonomy" id="983873"/>
    <lineage>
        <taxon>Bacteria</taxon>
        <taxon>Bacillati</taxon>
        <taxon>Actinomycetota</taxon>
        <taxon>Actinomycetes</taxon>
        <taxon>Mycobacteriales</taxon>
        <taxon>Dietziaceae</taxon>
        <taxon>Dietzia</taxon>
    </lineage>
</organism>
<evidence type="ECO:0008006" key="3">
    <source>
        <dbReference type="Google" id="ProtNLM"/>
    </source>
</evidence>
<proteinExistence type="predicted"/>
<evidence type="ECO:0000313" key="2">
    <source>
        <dbReference type="Proteomes" id="UP001595836"/>
    </source>
</evidence>
<comment type="caution">
    <text evidence="1">The sequence shown here is derived from an EMBL/GenBank/DDBJ whole genome shotgun (WGS) entry which is preliminary data.</text>
</comment>
<dbReference type="RefSeq" id="WP_230929011.1">
    <property type="nucleotide sequence ID" value="NZ_BAABCD010000054.1"/>
</dbReference>
<sequence length="136" mass="14537">MSTLARALRKISARLTDPVEVLDAAELAGRVTGSGSLCVVDASRGDRASLTGRIRTVVSGGGDHHLGVTAEVFDGTGAIEVCWLGRRSIPGIDTGRYIRVTGRVGQRHGRKIMFNPRYELLAGRPGHTVEESDDRA</sequence>
<gene>
    <name evidence="1" type="ORF">ACFO7U_14395</name>
</gene>
<reference evidence="2" key="1">
    <citation type="journal article" date="2019" name="Int. J. Syst. Evol. Microbiol.">
        <title>The Global Catalogue of Microorganisms (GCM) 10K type strain sequencing project: providing services to taxonomists for standard genome sequencing and annotation.</title>
        <authorList>
            <consortium name="The Broad Institute Genomics Platform"/>
            <consortium name="The Broad Institute Genome Sequencing Center for Infectious Disease"/>
            <person name="Wu L."/>
            <person name="Ma J."/>
        </authorList>
    </citation>
    <scope>NUCLEOTIDE SEQUENCE [LARGE SCALE GENOMIC DNA]</scope>
    <source>
        <strain evidence="2">JCM 11882</strain>
    </source>
</reference>
<keyword evidence="2" id="KW-1185">Reference proteome</keyword>